<dbReference type="InterPro" id="IPR050491">
    <property type="entry name" value="AmpC-like"/>
</dbReference>
<dbReference type="InterPro" id="IPR012338">
    <property type="entry name" value="Beta-lactam/transpept-like"/>
</dbReference>
<dbReference type="Pfam" id="PF11954">
    <property type="entry name" value="DUF3471"/>
    <property type="match status" value="1"/>
</dbReference>
<dbReference type="AlphaFoldDB" id="A0A2S2DM69"/>
<reference evidence="4 5" key="1">
    <citation type="submission" date="2018-05" db="EMBL/GenBank/DDBJ databases">
        <title>Complete genome sequence of Massilia oculi sp. nov. CCUG 43427T (=DSM 26321T), the type strain of M. oculi, and comparison with genome sequences of other Massilia strains.</title>
        <authorList>
            <person name="Zhu B."/>
        </authorList>
    </citation>
    <scope>NUCLEOTIDE SEQUENCE [LARGE SCALE GENOMIC DNA]</scope>
    <source>
        <strain evidence="4 5">CCUG 43427</strain>
    </source>
</reference>
<dbReference type="InterPro" id="IPR001466">
    <property type="entry name" value="Beta-lactam-related"/>
</dbReference>
<feature type="chain" id="PRO_5015778112" evidence="1">
    <location>
        <begin position="21"/>
        <end position="528"/>
    </location>
</feature>
<evidence type="ECO:0000313" key="4">
    <source>
        <dbReference type="EMBL" id="AWL06444.1"/>
    </source>
</evidence>
<evidence type="ECO:0000259" key="3">
    <source>
        <dbReference type="Pfam" id="PF11954"/>
    </source>
</evidence>
<evidence type="ECO:0000256" key="1">
    <source>
        <dbReference type="SAM" id="SignalP"/>
    </source>
</evidence>
<dbReference type="EMBL" id="CP029343">
    <property type="protein sequence ID" value="AWL06444.1"/>
    <property type="molecule type" value="Genomic_DNA"/>
</dbReference>
<feature type="domain" description="Beta-lactamase-related" evidence="2">
    <location>
        <begin position="32"/>
        <end position="372"/>
    </location>
</feature>
<dbReference type="GO" id="GO:0016787">
    <property type="term" value="F:hydrolase activity"/>
    <property type="evidence" value="ECO:0007669"/>
    <property type="project" value="UniProtKB-KW"/>
</dbReference>
<dbReference type="RefSeq" id="WP_109346761.1">
    <property type="nucleotide sequence ID" value="NZ_CP029343.1"/>
</dbReference>
<dbReference type="Gene3D" id="2.40.128.600">
    <property type="match status" value="1"/>
</dbReference>
<keyword evidence="5" id="KW-1185">Reference proteome</keyword>
<name>A0A2S2DM69_9BURK</name>
<protein>
    <submittedName>
        <fullName evidence="4">Serine hydrolase</fullName>
    </submittedName>
</protein>
<proteinExistence type="predicted"/>
<dbReference type="Proteomes" id="UP000245820">
    <property type="component" value="Chromosome"/>
</dbReference>
<dbReference type="OrthoDB" id="9801061at2"/>
<dbReference type="Pfam" id="PF00144">
    <property type="entry name" value="Beta-lactamase"/>
    <property type="match status" value="1"/>
</dbReference>
<dbReference type="Gene3D" id="3.40.710.10">
    <property type="entry name" value="DD-peptidase/beta-lactamase superfamily"/>
    <property type="match status" value="1"/>
</dbReference>
<dbReference type="PANTHER" id="PTHR46825:SF15">
    <property type="entry name" value="BETA-LACTAMASE-RELATED DOMAIN-CONTAINING PROTEIN"/>
    <property type="match status" value="1"/>
</dbReference>
<sequence length="528" mass="57680">MKITLSLLLAFTFACAPALAAPPTDFEARAELLRQRIGVPGLAIAIVEDGKTTLARGFGVRQLGAPAAVDGDTLFPTGSTGKAITVAALATLVDAGKIEWDDKVTDHLPGFQMYDPWVTREITIRDLLTHRSGLGYGAGDLLFVPRSKLSRAETVHRVRFLEPATSFRSTYAYSNLMYVVAGQLIEQVSGKTWEEYTREHVLRPAGMTVSTTHNEDNFATANRAYPHARIGGIKSGGLRGAGEQVRLDERDDLGRNAAPAGGIASSANDLAHWLHTLLGAGVAQDGKRVFSAATHEQMWTPSMPMPTGPMPPELKLLESKLSSYGLGWDLMDYRGARMIWHGGAVFGFGTAVVLLPEQNVGFAIAINSEDGELVRGLMYELADHYLGKPQADWPATFQAYKAKKVKQGLELLKAKQARPVKSTPSLPPASLVGIYADPWYGKLAITQEKNGLRVDFTSTQRMAGRLEHWQYDTWITRFDDPALEPAYLSFAFDKDGKVQGIKLAPVSPIADFSWDYADLNFTPIKTTE</sequence>
<evidence type="ECO:0000313" key="5">
    <source>
        <dbReference type="Proteomes" id="UP000245820"/>
    </source>
</evidence>
<dbReference type="PANTHER" id="PTHR46825">
    <property type="entry name" value="D-ALANYL-D-ALANINE-CARBOXYPEPTIDASE/ENDOPEPTIDASE AMPH"/>
    <property type="match status" value="1"/>
</dbReference>
<feature type="signal peptide" evidence="1">
    <location>
        <begin position="1"/>
        <end position="20"/>
    </location>
</feature>
<dbReference type="SUPFAM" id="SSF56601">
    <property type="entry name" value="beta-lactamase/transpeptidase-like"/>
    <property type="match status" value="1"/>
</dbReference>
<feature type="domain" description="Peptidase S12 Pab87-related C-terminal" evidence="3">
    <location>
        <begin position="418"/>
        <end position="522"/>
    </location>
</feature>
<dbReference type="PROSITE" id="PS51257">
    <property type="entry name" value="PROKAR_LIPOPROTEIN"/>
    <property type="match status" value="1"/>
</dbReference>
<accession>A0A2S2DM69</accession>
<evidence type="ECO:0000259" key="2">
    <source>
        <dbReference type="Pfam" id="PF00144"/>
    </source>
</evidence>
<keyword evidence="4" id="KW-0378">Hydrolase</keyword>
<dbReference type="KEGG" id="mtim:DIR46_19725"/>
<dbReference type="InterPro" id="IPR021860">
    <property type="entry name" value="Peptidase_S12_Pab87-rel_C"/>
</dbReference>
<gene>
    <name evidence="4" type="ORF">DIR46_19725</name>
</gene>
<organism evidence="4 5">
    <name type="scientific">Massilia oculi</name>
    <dbReference type="NCBI Taxonomy" id="945844"/>
    <lineage>
        <taxon>Bacteria</taxon>
        <taxon>Pseudomonadati</taxon>
        <taxon>Pseudomonadota</taxon>
        <taxon>Betaproteobacteria</taxon>
        <taxon>Burkholderiales</taxon>
        <taxon>Oxalobacteraceae</taxon>
        <taxon>Telluria group</taxon>
        <taxon>Massilia</taxon>
    </lineage>
</organism>
<keyword evidence="1" id="KW-0732">Signal</keyword>